<proteinExistence type="predicted"/>
<dbReference type="EMBL" id="PYAV01000002">
    <property type="protein sequence ID" value="PSL50980.1"/>
    <property type="molecule type" value="Genomic_DNA"/>
</dbReference>
<keyword evidence="1" id="KW-0812">Transmembrane</keyword>
<keyword evidence="1" id="KW-1133">Transmembrane helix</keyword>
<dbReference type="RefSeq" id="WP_181315222.1">
    <property type="nucleotide sequence ID" value="NZ_PYAV01000002.1"/>
</dbReference>
<dbReference type="NCBIfam" id="TIGR02206">
    <property type="entry name" value="intg_mem_TP0381"/>
    <property type="match status" value="1"/>
</dbReference>
<keyword evidence="3" id="KW-1185">Reference proteome</keyword>
<evidence type="ECO:0000313" key="2">
    <source>
        <dbReference type="EMBL" id="PSL50980.1"/>
    </source>
</evidence>
<dbReference type="Proteomes" id="UP000242310">
    <property type="component" value="Unassembled WGS sequence"/>
</dbReference>
<name>A0A2P8HXP0_9BACI</name>
<organism evidence="2 3">
    <name type="scientific">Salsuginibacillus halophilus</name>
    <dbReference type="NCBI Taxonomy" id="517424"/>
    <lineage>
        <taxon>Bacteria</taxon>
        <taxon>Bacillati</taxon>
        <taxon>Bacillota</taxon>
        <taxon>Bacilli</taxon>
        <taxon>Bacillales</taxon>
        <taxon>Bacillaceae</taxon>
        <taxon>Salsuginibacillus</taxon>
    </lineage>
</organism>
<dbReference type="Pfam" id="PF14808">
    <property type="entry name" value="TMEM164"/>
    <property type="match status" value="1"/>
</dbReference>
<protein>
    <submittedName>
        <fullName evidence="2">Putative integral membrane protein (TIGR02206 family)</fullName>
    </submittedName>
</protein>
<feature type="transmembrane region" description="Helical" evidence="1">
    <location>
        <begin position="167"/>
        <end position="192"/>
    </location>
</feature>
<feature type="transmembrane region" description="Helical" evidence="1">
    <location>
        <begin position="136"/>
        <end position="155"/>
    </location>
</feature>
<feature type="transmembrane region" description="Helical" evidence="1">
    <location>
        <begin position="104"/>
        <end position="124"/>
    </location>
</feature>
<accession>A0A2P8HXP0</accession>
<evidence type="ECO:0000256" key="1">
    <source>
        <dbReference type="SAM" id="Phobius"/>
    </source>
</evidence>
<comment type="caution">
    <text evidence="2">The sequence shown here is derived from an EMBL/GenBank/DDBJ whole genome shotgun (WGS) entry which is preliminary data.</text>
</comment>
<sequence>MDWLTYQWEGPGFTLFDTPHLIALTLALVFAIIFSITAQRLKHNSGVDLLVRWVLASLLIICELAIQIWYIAEGVWDVSFALPLHISSITLFVAALLLLRPKQWLYELTVFVAGWSAVFTLVTPDLSIYGFPHARFFHFFLAHAAMLWAAVYMFSSCRFQLKLRSVFRVWGILNGYAAVMFGLNFLTGGNYLYLRKPPAQVTPVDWLGDWPYYIFVLQGFALLLFLLTYAGIRRFQKDFAESSRNIDTKRR</sequence>
<feature type="transmembrane region" description="Helical" evidence="1">
    <location>
        <begin position="78"/>
        <end position="99"/>
    </location>
</feature>
<feature type="transmembrane region" description="Helical" evidence="1">
    <location>
        <begin position="212"/>
        <end position="232"/>
    </location>
</feature>
<reference evidence="2 3" key="1">
    <citation type="submission" date="2018-03" db="EMBL/GenBank/DDBJ databases">
        <title>Genomic Encyclopedia of Type Strains, Phase III (KMG-III): the genomes of soil and plant-associated and newly described type strains.</title>
        <authorList>
            <person name="Whitman W."/>
        </authorList>
    </citation>
    <scope>NUCLEOTIDE SEQUENCE [LARGE SCALE GENOMIC DNA]</scope>
    <source>
        <strain evidence="2 3">CGMCC 1.07653</strain>
    </source>
</reference>
<dbReference type="AlphaFoldDB" id="A0A2P8HXP0"/>
<gene>
    <name evidence="2" type="ORF">B0H94_102257</name>
</gene>
<feature type="transmembrane region" description="Helical" evidence="1">
    <location>
        <begin position="20"/>
        <end position="38"/>
    </location>
</feature>
<keyword evidence="1" id="KW-0472">Membrane</keyword>
<evidence type="ECO:0000313" key="3">
    <source>
        <dbReference type="Proteomes" id="UP000242310"/>
    </source>
</evidence>
<feature type="transmembrane region" description="Helical" evidence="1">
    <location>
        <begin position="50"/>
        <end position="72"/>
    </location>
</feature>
<dbReference type="InterPro" id="IPR011737">
    <property type="entry name" value="CHP02206_TP0381"/>
</dbReference>